<reference evidence="3" key="1">
    <citation type="journal article" date="2019" name="Int. J. Syst. Evol. Microbiol.">
        <title>The Global Catalogue of Microorganisms (GCM) 10K type strain sequencing project: providing services to taxonomists for standard genome sequencing and annotation.</title>
        <authorList>
            <consortium name="The Broad Institute Genomics Platform"/>
            <consortium name="The Broad Institute Genome Sequencing Center for Infectious Disease"/>
            <person name="Wu L."/>
            <person name="Ma J."/>
        </authorList>
    </citation>
    <scope>NUCLEOTIDE SEQUENCE [LARGE SCALE GENOMIC DNA]</scope>
    <source>
        <strain evidence="3">CGMCC 1.15772</strain>
    </source>
</reference>
<keyword evidence="3" id="KW-1185">Reference proteome</keyword>
<feature type="region of interest" description="Disordered" evidence="1">
    <location>
        <begin position="64"/>
        <end position="89"/>
    </location>
</feature>
<sequence>MSHTIVKHTLSDAATLRAERMLWQDAVKEATMTATPSLFIRLKHAIFGKPLNHEEARARHDAEVATQRQANGVNGSERGRQVQNQSYWF</sequence>
<dbReference type="RefSeq" id="WP_262874693.1">
    <property type="nucleotide sequence ID" value="NZ_BAABKW010000001.1"/>
</dbReference>
<accession>A0ABW2HFN4</accession>
<evidence type="ECO:0000256" key="1">
    <source>
        <dbReference type="SAM" id="MobiDB-lite"/>
    </source>
</evidence>
<organism evidence="2 3">
    <name type="scientific">Microbacterium fluvii</name>
    <dbReference type="NCBI Taxonomy" id="415215"/>
    <lineage>
        <taxon>Bacteria</taxon>
        <taxon>Bacillati</taxon>
        <taxon>Actinomycetota</taxon>
        <taxon>Actinomycetes</taxon>
        <taxon>Micrococcales</taxon>
        <taxon>Microbacteriaceae</taxon>
        <taxon>Microbacterium</taxon>
    </lineage>
</organism>
<dbReference type="Proteomes" id="UP001596507">
    <property type="component" value="Unassembled WGS sequence"/>
</dbReference>
<gene>
    <name evidence="2" type="ORF">ACFQRL_12430</name>
</gene>
<evidence type="ECO:0000313" key="2">
    <source>
        <dbReference type="EMBL" id="MFC7269772.1"/>
    </source>
</evidence>
<evidence type="ECO:0000313" key="3">
    <source>
        <dbReference type="Proteomes" id="UP001596507"/>
    </source>
</evidence>
<proteinExistence type="predicted"/>
<protein>
    <submittedName>
        <fullName evidence="2">Uncharacterized protein</fullName>
    </submittedName>
</protein>
<dbReference type="EMBL" id="JBHTBE010000003">
    <property type="protein sequence ID" value="MFC7269772.1"/>
    <property type="molecule type" value="Genomic_DNA"/>
</dbReference>
<comment type="caution">
    <text evidence="2">The sequence shown here is derived from an EMBL/GenBank/DDBJ whole genome shotgun (WGS) entry which is preliminary data.</text>
</comment>
<name>A0ABW2HFN4_9MICO</name>